<dbReference type="AlphaFoldDB" id="A0A9N9LL35"/>
<evidence type="ECO:0000313" key="2">
    <source>
        <dbReference type="Proteomes" id="UP000701801"/>
    </source>
</evidence>
<gene>
    <name evidence="1" type="ORF">HYALB_00006709</name>
</gene>
<dbReference type="Proteomes" id="UP000701801">
    <property type="component" value="Unassembled WGS sequence"/>
</dbReference>
<evidence type="ECO:0008006" key="3">
    <source>
        <dbReference type="Google" id="ProtNLM"/>
    </source>
</evidence>
<reference evidence="1" key="1">
    <citation type="submission" date="2021-07" db="EMBL/GenBank/DDBJ databases">
        <authorList>
            <person name="Durling M."/>
        </authorList>
    </citation>
    <scope>NUCLEOTIDE SEQUENCE</scope>
</reference>
<keyword evidence="2" id="KW-1185">Reference proteome</keyword>
<name>A0A9N9LL35_9HELO</name>
<accession>A0A9N9LL35</accession>
<comment type="caution">
    <text evidence="1">The sequence shown here is derived from an EMBL/GenBank/DDBJ whole genome shotgun (WGS) entry which is preliminary data.</text>
</comment>
<organism evidence="1 2">
    <name type="scientific">Hymenoscyphus albidus</name>
    <dbReference type="NCBI Taxonomy" id="595503"/>
    <lineage>
        <taxon>Eukaryota</taxon>
        <taxon>Fungi</taxon>
        <taxon>Dikarya</taxon>
        <taxon>Ascomycota</taxon>
        <taxon>Pezizomycotina</taxon>
        <taxon>Leotiomycetes</taxon>
        <taxon>Helotiales</taxon>
        <taxon>Helotiaceae</taxon>
        <taxon>Hymenoscyphus</taxon>
    </lineage>
</organism>
<sequence>MSSLNPNLSSPFSFPDADRTILVTHEGQLVVGQVSSAAMSRASPVWKKFITPPFSRLVPTSRSETPTSEFSSAESITSEDDSEALLILLKIAHVQFANIPTKLPFDKLLAVAVLVDLYDCVELIMPWVQSWVADEATESMKDGQESWLFIAWVFGREEVFVNLAGALSRKLDAKAEEKFWLARYPL</sequence>
<dbReference type="OrthoDB" id="5275938at2759"/>
<dbReference type="EMBL" id="CAJVRM010000117">
    <property type="protein sequence ID" value="CAG8974922.1"/>
    <property type="molecule type" value="Genomic_DNA"/>
</dbReference>
<proteinExistence type="predicted"/>
<evidence type="ECO:0000313" key="1">
    <source>
        <dbReference type="EMBL" id="CAG8974922.1"/>
    </source>
</evidence>
<protein>
    <recommendedName>
        <fullName evidence="3">BTB domain-containing protein</fullName>
    </recommendedName>
</protein>